<evidence type="ECO:0000256" key="8">
    <source>
        <dbReference type="ARBA" id="ARBA00047343"/>
    </source>
</evidence>
<dbReference type="AlphaFoldDB" id="I3EF86"/>
<dbReference type="GO" id="GO:0009298">
    <property type="term" value="P:GDP-mannose biosynthetic process"/>
    <property type="evidence" value="ECO:0007669"/>
    <property type="project" value="UniProtKB-UniPathway"/>
</dbReference>
<dbReference type="STRING" id="935791.I3EF86"/>
<dbReference type="EMBL" id="GL870880">
    <property type="protein sequence ID" value="EIJ87883.1"/>
    <property type="molecule type" value="Genomic_DNA"/>
</dbReference>
<dbReference type="Pfam" id="PF00483">
    <property type="entry name" value="NTP_transferase"/>
    <property type="match status" value="1"/>
</dbReference>
<evidence type="ECO:0000256" key="2">
    <source>
        <dbReference type="ARBA" id="ARBA00007274"/>
    </source>
</evidence>
<name>I3EF86_NEMP3</name>
<comment type="pathway">
    <text evidence="1">Nucleotide-sugar biosynthesis; GDP-alpha-D-mannose biosynthesis; GDP-alpha-D-mannose from alpha-D-mannose 1-phosphate (GTP route): step 1/1.</text>
</comment>
<sequence>MNDVLAYMKGVILVGGLGTRLRPLTYTQPKPLIPFVNKPIIKHQIEALVSAGVSEVILAVGHMQENIRELLYGYDAELGIKISYSYEHVPMGTAGPLALLKDRLEGEIEPFFVLNSDVICTFPFKEMQAYHTAHGGDGTILTTQVSDPSKYGVILTDTASQVIKFVEKPEVFVGDRVNAGVYLFSSEVLKYITYKPMSIEKDVLPVMVAERTVKTFQLEGFWMDIGQPKDYVMGNILYHESNKRTSTVDKTAKVSPHAIIGRNTTIGPNVEVEDGAEIENSIVFEGAVIQKNALVVNSIIGWGATVGRWSRIEDYSVLGAGVSVQEGIYITRGLIQPHTLVSIHVLLHAPLRQEIDTEESPAI</sequence>
<dbReference type="OMA" id="GPNCWIC"/>
<feature type="domain" description="Mannose-1-phosphate guanyltransferase C-terminal" evidence="10">
    <location>
        <begin position="247"/>
        <end position="343"/>
    </location>
</feature>
<dbReference type="InParanoid" id="I3EF86"/>
<dbReference type="FunCoup" id="I3EF86">
    <property type="interactions" value="78"/>
</dbReference>
<comment type="catalytic activity">
    <reaction evidence="8">
        <text>alpha-D-mannose 1-phosphate + GTP + H(+) = GDP-alpha-D-mannose + diphosphate</text>
        <dbReference type="Rhea" id="RHEA:15229"/>
        <dbReference type="ChEBI" id="CHEBI:15378"/>
        <dbReference type="ChEBI" id="CHEBI:33019"/>
        <dbReference type="ChEBI" id="CHEBI:37565"/>
        <dbReference type="ChEBI" id="CHEBI:57527"/>
        <dbReference type="ChEBI" id="CHEBI:58409"/>
        <dbReference type="EC" id="2.7.7.13"/>
    </reaction>
</comment>
<evidence type="ECO:0000259" key="9">
    <source>
        <dbReference type="Pfam" id="PF00483"/>
    </source>
</evidence>
<evidence type="ECO:0000256" key="4">
    <source>
        <dbReference type="ARBA" id="ARBA00022679"/>
    </source>
</evidence>
<evidence type="ECO:0000313" key="12">
    <source>
        <dbReference type="Proteomes" id="UP000002872"/>
    </source>
</evidence>
<dbReference type="InterPro" id="IPR045233">
    <property type="entry name" value="GMPPB_N"/>
</dbReference>
<dbReference type="VEuPathDB" id="MicrosporidiaDB:NEQG_01955"/>
<comment type="similarity">
    <text evidence="2">Belongs to the transferase hexapeptide repeat family.</text>
</comment>
<dbReference type="InterPro" id="IPR005835">
    <property type="entry name" value="NTP_transferase_dom"/>
</dbReference>
<dbReference type="FunFam" id="3.90.550.10:FF:000013">
    <property type="entry name" value="mannose-1-phosphate guanyltransferase beta"/>
    <property type="match status" value="1"/>
</dbReference>
<keyword evidence="5" id="KW-0547">Nucleotide-binding</keyword>
<accession>I3EF86</accession>
<dbReference type="OrthoDB" id="1733332at2759"/>
<dbReference type="PANTHER" id="PTHR22572">
    <property type="entry name" value="SUGAR-1-PHOSPHATE GUANYL TRANSFERASE"/>
    <property type="match status" value="1"/>
</dbReference>
<evidence type="ECO:0000256" key="6">
    <source>
        <dbReference type="ARBA" id="ARBA00023134"/>
    </source>
</evidence>
<proteinExistence type="inferred from homology"/>
<dbReference type="UniPathway" id="UPA00126">
    <property type="reaction ID" value="UER00930"/>
</dbReference>
<reference evidence="11" key="1">
    <citation type="submission" date="2011-01" db="EMBL/GenBank/DDBJ databases">
        <title>The Genome Sequence of Nematocida parisii strain ERTm3.</title>
        <authorList>
            <consortium name="The Broad Institute Genome Sequencing Platform"/>
            <consortium name="The Broad Institute Genome Sequencing Center for Infectious Disease"/>
            <person name="Cuomo C."/>
            <person name="Troemel E."/>
            <person name="Young S.K."/>
            <person name="Zeng Q."/>
            <person name="Gargeya S."/>
            <person name="Fitzgerald M."/>
            <person name="Haas B."/>
            <person name="Abouelleil A."/>
            <person name="Alvarado L."/>
            <person name="Arachchi H.M."/>
            <person name="Berlin A."/>
            <person name="Chapman S.B."/>
            <person name="Gearin G."/>
            <person name="Goldberg J."/>
            <person name="Griggs A."/>
            <person name="Gujja S."/>
            <person name="Hansen M."/>
            <person name="Heiman D."/>
            <person name="Howarth C."/>
            <person name="Larimer J."/>
            <person name="Lui A."/>
            <person name="MacDonald P.J.P."/>
            <person name="McCowen C."/>
            <person name="Montmayeur A."/>
            <person name="Murphy C."/>
            <person name="Neiman D."/>
            <person name="Pearson M."/>
            <person name="Priest M."/>
            <person name="Roberts A."/>
            <person name="Saif S."/>
            <person name="Shea T."/>
            <person name="Sisk P."/>
            <person name="Stolte C."/>
            <person name="Sykes S."/>
            <person name="Wortman J."/>
            <person name="Nusbaum C."/>
            <person name="Birren B."/>
        </authorList>
    </citation>
    <scope>NUCLEOTIDE SEQUENCE</scope>
    <source>
        <strain evidence="11">ERTm3</strain>
    </source>
</reference>
<dbReference type="GO" id="GO:0004475">
    <property type="term" value="F:mannose-1-phosphate guanylyltransferase (GTP) activity"/>
    <property type="evidence" value="ECO:0007669"/>
    <property type="project" value="UniProtKB-EC"/>
</dbReference>
<keyword evidence="6" id="KW-0342">GTP-binding</keyword>
<dbReference type="SUPFAM" id="SSF53448">
    <property type="entry name" value="Nucleotide-diphospho-sugar transferases"/>
    <property type="match status" value="1"/>
</dbReference>
<gene>
    <name evidence="11" type="ORF">NEQG_01955</name>
</gene>
<organism evidence="11 12">
    <name type="scientific">Nematocida parisii (strain ERTm3)</name>
    <name type="common">Nematode killer fungus</name>
    <dbReference type="NCBI Taxonomy" id="935791"/>
    <lineage>
        <taxon>Eukaryota</taxon>
        <taxon>Fungi</taxon>
        <taxon>Fungi incertae sedis</taxon>
        <taxon>Microsporidia</taxon>
        <taxon>Nematocida</taxon>
    </lineage>
</organism>
<keyword evidence="4 11" id="KW-0808">Transferase</keyword>
<dbReference type="HOGENOM" id="CLU_029499_0_0_1"/>
<evidence type="ECO:0000256" key="7">
    <source>
        <dbReference type="ARBA" id="ARBA00023306"/>
    </source>
</evidence>
<evidence type="ECO:0000259" key="10">
    <source>
        <dbReference type="Pfam" id="PF25087"/>
    </source>
</evidence>
<keyword evidence="7" id="KW-0131">Cell cycle</keyword>
<evidence type="ECO:0000313" key="11">
    <source>
        <dbReference type="EMBL" id="EIJ87883.1"/>
    </source>
</evidence>
<dbReference type="Gene3D" id="3.90.550.10">
    <property type="entry name" value="Spore Coat Polysaccharide Biosynthesis Protein SpsA, Chain A"/>
    <property type="match status" value="1"/>
</dbReference>
<dbReference type="Gene3D" id="2.160.10.10">
    <property type="entry name" value="Hexapeptide repeat proteins"/>
    <property type="match status" value="1"/>
</dbReference>
<dbReference type="Pfam" id="PF25087">
    <property type="entry name" value="GMPPB_C"/>
    <property type="match status" value="1"/>
</dbReference>
<feature type="domain" description="Nucleotidyl transferase" evidence="9">
    <location>
        <begin position="9"/>
        <end position="236"/>
    </location>
</feature>
<dbReference type="GO" id="GO:0005525">
    <property type="term" value="F:GTP binding"/>
    <property type="evidence" value="ECO:0007669"/>
    <property type="project" value="UniProtKB-KW"/>
</dbReference>
<evidence type="ECO:0000256" key="5">
    <source>
        <dbReference type="ARBA" id="ARBA00022741"/>
    </source>
</evidence>
<evidence type="ECO:0000256" key="3">
    <source>
        <dbReference type="ARBA" id="ARBA00012387"/>
    </source>
</evidence>
<dbReference type="InterPro" id="IPR029044">
    <property type="entry name" value="Nucleotide-diphossugar_trans"/>
</dbReference>
<protein>
    <recommendedName>
        <fullName evidence="3">mannose-1-phosphate guanylyltransferase</fullName>
        <ecNumber evidence="3">2.7.7.13</ecNumber>
    </recommendedName>
</protein>
<dbReference type="CDD" id="cd06425">
    <property type="entry name" value="M1P_guanylylT_B_like_N"/>
    <property type="match status" value="1"/>
</dbReference>
<keyword evidence="12" id="KW-1185">Reference proteome</keyword>
<dbReference type="EC" id="2.7.7.13" evidence="3"/>
<evidence type="ECO:0000256" key="1">
    <source>
        <dbReference type="ARBA" id="ARBA00004823"/>
    </source>
</evidence>
<dbReference type="InterPro" id="IPR056729">
    <property type="entry name" value="GMPPB_C"/>
</dbReference>
<dbReference type="Proteomes" id="UP000002872">
    <property type="component" value="Unassembled WGS sequence"/>
</dbReference>
<dbReference type="InterPro" id="IPR050486">
    <property type="entry name" value="Mannose-1P_guanyltransferase"/>
</dbReference>